<dbReference type="AlphaFoldDB" id="A0A7H0H3H3"/>
<evidence type="ECO:0000313" key="5">
    <source>
        <dbReference type="EMBL" id="QNP55089.1"/>
    </source>
</evidence>
<comment type="similarity">
    <text evidence="1">Belongs to the bacterial solute-binding protein 1 family.</text>
</comment>
<gene>
    <name evidence="5" type="ORF">H9L22_12555</name>
</gene>
<organism evidence="5 6">
    <name type="scientific">Tessaracoccus defluvii</name>
    <dbReference type="NCBI Taxonomy" id="1285901"/>
    <lineage>
        <taxon>Bacteria</taxon>
        <taxon>Bacillati</taxon>
        <taxon>Actinomycetota</taxon>
        <taxon>Actinomycetes</taxon>
        <taxon>Propionibacteriales</taxon>
        <taxon>Propionibacteriaceae</taxon>
        <taxon>Tessaracoccus</taxon>
    </lineage>
</organism>
<dbReference type="GO" id="GO:1901982">
    <property type="term" value="F:maltose binding"/>
    <property type="evidence" value="ECO:0007669"/>
    <property type="project" value="TreeGrafter"/>
</dbReference>
<proteinExistence type="inferred from homology"/>
<dbReference type="PROSITE" id="PS51257">
    <property type="entry name" value="PROKAR_LIPOPROTEIN"/>
    <property type="match status" value="1"/>
</dbReference>
<feature type="chain" id="PRO_5038776040" evidence="4">
    <location>
        <begin position="22"/>
        <end position="438"/>
    </location>
</feature>
<dbReference type="PANTHER" id="PTHR30061:SF50">
    <property type="entry name" value="MALTOSE_MALTODEXTRIN-BINDING PERIPLASMIC PROTEIN"/>
    <property type="match status" value="1"/>
</dbReference>
<dbReference type="GO" id="GO:0042956">
    <property type="term" value="P:maltodextrin transmembrane transport"/>
    <property type="evidence" value="ECO:0007669"/>
    <property type="project" value="TreeGrafter"/>
</dbReference>
<sequence length="438" mass="45451">MNKFVKGAVATLAVLSLAACGSGGGDGSPAPSTGAPSTTAGLIGEGETLTVWIMEGTNPDSTAFFDEVGTAFKEKTGADLDVQMVPWASAKEKFATAIAGGTTPDVAEVGNTWTAEFAEAGALVDLTSRVEGDGLNGDLVEGLVQSGTLDGSLYGMPWYAGVRAFVYNTEIFEKAGVEVPTNWAELQSTVEAIKASQPDVIPFPIVGASEFSAYPWVWGAGGDIAVEKDGAWTSTINSPEAVEGLKFYTDLALVDGSSTPAAATWKETDVLAAFEQGNVAMSIQGSWTPARIIADAPEMEGKLGAFTIPAKDGGVAPSFLGGSHLGVFEGTKNEDLSWEFVKLMSTGEFAQKWGESANYFPGQTSLLEQMEANADELTSVFIRQMVDGGASTPVTPTWGAIQGQQVTPTMIQSILSGQATAQEAADKAAETMNATFGG</sequence>
<evidence type="ECO:0000256" key="3">
    <source>
        <dbReference type="ARBA" id="ARBA00022729"/>
    </source>
</evidence>
<reference evidence="5 6" key="1">
    <citation type="submission" date="2020-08" db="EMBL/GenBank/DDBJ databases">
        <title>Genome sequence of Tessaracoccus defluvii JCM 17540T.</title>
        <authorList>
            <person name="Hyun D.-W."/>
            <person name="Bae J.-W."/>
        </authorList>
    </citation>
    <scope>NUCLEOTIDE SEQUENCE [LARGE SCALE GENOMIC DNA]</scope>
    <source>
        <strain evidence="5 6">JCM 17540</strain>
    </source>
</reference>
<dbReference type="GO" id="GO:0015768">
    <property type="term" value="P:maltose transport"/>
    <property type="evidence" value="ECO:0007669"/>
    <property type="project" value="TreeGrafter"/>
</dbReference>
<dbReference type="InterPro" id="IPR006059">
    <property type="entry name" value="SBP"/>
</dbReference>
<dbReference type="KEGG" id="tdf:H9L22_12555"/>
<dbReference type="CDD" id="cd14747">
    <property type="entry name" value="PBP2_MalE"/>
    <property type="match status" value="1"/>
</dbReference>
<evidence type="ECO:0000256" key="4">
    <source>
        <dbReference type="SAM" id="SignalP"/>
    </source>
</evidence>
<dbReference type="Pfam" id="PF01547">
    <property type="entry name" value="SBP_bac_1"/>
    <property type="match status" value="1"/>
</dbReference>
<dbReference type="GO" id="GO:0055052">
    <property type="term" value="C:ATP-binding cassette (ABC) transporter complex, substrate-binding subunit-containing"/>
    <property type="evidence" value="ECO:0007669"/>
    <property type="project" value="TreeGrafter"/>
</dbReference>
<protein>
    <submittedName>
        <fullName evidence="5">Sugar ABC transporter substrate-binding protein</fullName>
    </submittedName>
</protein>
<evidence type="ECO:0000313" key="6">
    <source>
        <dbReference type="Proteomes" id="UP000516117"/>
    </source>
</evidence>
<dbReference type="RefSeq" id="WP_187720225.1">
    <property type="nucleotide sequence ID" value="NZ_BAABBL010000007.1"/>
</dbReference>
<keyword evidence="6" id="KW-1185">Reference proteome</keyword>
<keyword evidence="3 4" id="KW-0732">Signal</keyword>
<feature type="signal peptide" evidence="4">
    <location>
        <begin position="1"/>
        <end position="21"/>
    </location>
</feature>
<evidence type="ECO:0000256" key="1">
    <source>
        <dbReference type="ARBA" id="ARBA00008520"/>
    </source>
</evidence>
<dbReference type="EMBL" id="CP060789">
    <property type="protein sequence ID" value="QNP55089.1"/>
    <property type="molecule type" value="Genomic_DNA"/>
</dbReference>
<dbReference type="Gene3D" id="3.40.190.10">
    <property type="entry name" value="Periplasmic binding protein-like II"/>
    <property type="match status" value="2"/>
</dbReference>
<dbReference type="SUPFAM" id="SSF53850">
    <property type="entry name" value="Periplasmic binding protein-like II"/>
    <property type="match status" value="1"/>
</dbReference>
<accession>A0A7H0H3H3</accession>
<keyword evidence="2" id="KW-0813">Transport</keyword>
<dbReference type="PANTHER" id="PTHR30061">
    <property type="entry name" value="MALTOSE-BINDING PERIPLASMIC PROTEIN"/>
    <property type="match status" value="1"/>
</dbReference>
<name>A0A7H0H3H3_9ACTN</name>
<evidence type="ECO:0000256" key="2">
    <source>
        <dbReference type="ARBA" id="ARBA00022448"/>
    </source>
</evidence>
<dbReference type="Proteomes" id="UP000516117">
    <property type="component" value="Chromosome"/>
</dbReference>